<accession>A0A0N8NSY5</accession>
<dbReference type="EMBL" id="LKET01000039">
    <property type="protein sequence ID" value="KPU43328.1"/>
    <property type="molecule type" value="Genomic_DNA"/>
</dbReference>
<organism evidence="1 2">
    <name type="scientific">Oxobacter pfennigii</name>
    <dbReference type="NCBI Taxonomy" id="36849"/>
    <lineage>
        <taxon>Bacteria</taxon>
        <taxon>Bacillati</taxon>
        <taxon>Bacillota</taxon>
        <taxon>Clostridia</taxon>
        <taxon>Eubacteriales</taxon>
        <taxon>Clostridiaceae</taxon>
        <taxon>Oxobacter</taxon>
    </lineage>
</organism>
<gene>
    <name evidence="1" type="ORF">OXPF_27690</name>
</gene>
<protein>
    <recommendedName>
        <fullName evidence="3">DUF2357 domain-containing protein</fullName>
    </recommendedName>
</protein>
<reference evidence="1 2" key="1">
    <citation type="submission" date="2015-09" db="EMBL/GenBank/DDBJ databases">
        <title>Genome sequence of Oxobacter pfennigii DSM 3222.</title>
        <authorList>
            <person name="Poehlein A."/>
            <person name="Bengelsdorf F.R."/>
            <person name="Schiel-Bengelsdorf B."/>
            <person name="Duerre P."/>
            <person name="Daniel R."/>
        </authorList>
    </citation>
    <scope>NUCLEOTIDE SEQUENCE [LARGE SCALE GENOMIC DNA]</scope>
    <source>
        <strain evidence="1 2">DSM 3222</strain>
    </source>
</reference>
<dbReference type="Proteomes" id="UP000050326">
    <property type="component" value="Unassembled WGS sequence"/>
</dbReference>
<proteinExistence type="predicted"/>
<evidence type="ECO:0000313" key="1">
    <source>
        <dbReference type="EMBL" id="KPU43328.1"/>
    </source>
</evidence>
<dbReference type="STRING" id="36849.OXPF_27690"/>
<dbReference type="OrthoDB" id="11970at2"/>
<dbReference type="RefSeq" id="WP_054875784.1">
    <property type="nucleotide sequence ID" value="NZ_LKET01000039.1"/>
</dbReference>
<comment type="caution">
    <text evidence="1">The sequence shown here is derived from an EMBL/GenBank/DDBJ whole genome shotgun (WGS) entry which is preliminary data.</text>
</comment>
<evidence type="ECO:0000313" key="2">
    <source>
        <dbReference type="Proteomes" id="UP000050326"/>
    </source>
</evidence>
<evidence type="ECO:0008006" key="3">
    <source>
        <dbReference type="Google" id="ProtNLM"/>
    </source>
</evidence>
<dbReference type="AlphaFoldDB" id="A0A0N8NSY5"/>
<name>A0A0N8NSY5_9CLOT</name>
<sequence>MDTLIKLIFTQVNMNNKYSETLVEIRESDTEKSEEIVGEFNEYNMIDVRFECPIKEAVLEIDSSISLYPVKVKPGQNIMITEGMDSSPMLTPGYYELRVILPFKTFERLYFIKPATMTFQSIINLRDFLDSIHEGLSQNIYVQRISGLKNIFSEDEYLLFKIYNFIENNSDMLVKNIDSIIRNPITDIEKVYEDKKAYKSHSALTSNIAANKWIKKAVGKTIEILCDLEAKYVKIFYKLDTIAKDKRAAIKRLEYEYASLSKDKTIVFNFIKSKQNSIKFMREDVDRINVQSRYIKDILEKVVNIKSRFLYFMYETWLKDIEGYDRLIKPAACIFKDDRYYSIYEAYNDIESMDKKDKNPVRSAFQSKKTSKLFEYYVTYLVINILIDNGFKWSEGWLLNNDGQEVGDIPPGEIMKFYRNNIRCEVAYEKEVAVDYDIISKNTSGFVRINARHYTPDIRIAFYNMNSGLLITAFIIEVKCCRSRYIYSSNGPTNVIEQVKDYCNLGYYDKNSSGKRKTRQGVIEEVLIVYPRQNNPVRYEYDDLNISFIQVEAAGSKDLSRHYGYNKLRIEVEKYIEAVMNLRM</sequence>
<keyword evidence="2" id="KW-1185">Reference proteome</keyword>